<dbReference type="PROSITE" id="PS00895">
    <property type="entry name" value="3_HYDROXYISOBUT_DH"/>
    <property type="match status" value="1"/>
</dbReference>
<dbReference type="InterPro" id="IPR013328">
    <property type="entry name" value="6PGD_dom2"/>
</dbReference>
<dbReference type="GO" id="GO:0004616">
    <property type="term" value="F:phosphogluconate dehydrogenase (decarboxylating) activity"/>
    <property type="evidence" value="ECO:0007669"/>
    <property type="project" value="InterPro"/>
</dbReference>
<accession>A0A1G2G8N4</accession>
<organism evidence="5 6">
    <name type="scientific">Candidatus Ryanbacteria bacterium RIFCSPHIGHO2_02_FULL_45_13b</name>
    <dbReference type="NCBI Taxonomy" id="1802117"/>
    <lineage>
        <taxon>Bacteria</taxon>
        <taxon>Candidatus Ryaniibacteriota</taxon>
    </lineage>
</organism>
<dbReference type="GO" id="GO:0006098">
    <property type="term" value="P:pentose-phosphate shunt"/>
    <property type="evidence" value="ECO:0007669"/>
    <property type="project" value="InterPro"/>
</dbReference>
<dbReference type="SUPFAM" id="SSF48179">
    <property type="entry name" value="6-phosphogluconate dehydrogenase C-terminal domain-like"/>
    <property type="match status" value="1"/>
</dbReference>
<dbReference type="InterPro" id="IPR008927">
    <property type="entry name" value="6-PGluconate_DH-like_C_sf"/>
</dbReference>
<dbReference type="InterPro" id="IPR036291">
    <property type="entry name" value="NAD(P)-bd_dom_sf"/>
</dbReference>
<evidence type="ECO:0000313" key="5">
    <source>
        <dbReference type="EMBL" id="OGZ46625.1"/>
    </source>
</evidence>
<gene>
    <name evidence="5" type="ORF">A3J54_01150</name>
</gene>
<evidence type="ECO:0000259" key="4">
    <source>
        <dbReference type="SMART" id="SM01350"/>
    </source>
</evidence>
<dbReference type="Gene3D" id="3.40.50.720">
    <property type="entry name" value="NAD(P)-binding Rossmann-like Domain"/>
    <property type="match status" value="1"/>
</dbReference>
<dbReference type="AlphaFoldDB" id="A0A1G2G8N4"/>
<dbReference type="Pfam" id="PF03446">
    <property type="entry name" value="NAD_binding_2"/>
    <property type="match status" value="1"/>
</dbReference>
<protein>
    <submittedName>
        <fullName evidence="5">6-phosphogluconate dehydrogenase (Decarboxylating)</fullName>
    </submittedName>
</protein>
<evidence type="ECO:0000313" key="6">
    <source>
        <dbReference type="Proteomes" id="UP000176576"/>
    </source>
</evidence>
<keyword evidence="2" id="KW-0560">Oxidoreductase</keyword>
<comment type="similarity">
    <text evidence="1">Belongs to the 6-phosphogluconate dehydrogenase family.</text>
</comment>
<dbReference type="EMBL" id="MHNN01000007">
    <property type="protein sequence ID" value="OGZ46625.1"/>
    <property type="molecule type" value="Genomic_DNA"/>
</dbReference>
<dbReference type="SMART" id="SM01350">
    <property type="entry name" value="6PGD"/>
    <property type="match status" value="1"/>
</dbReference>
<evidence type="ECO:0000256" key="2">
    <source>
        <dbReference type="ARBA" id="ARBA00023002"/>
    </source>
</evidence>
<reference evidence="5 6" key="1">
    <citation type="journal article" date="2016" name="Nat. Commun.">
        <title>Thousands of microbial genomes shed light on interconnected biogeochemical processes in an aquifer system.</title>
        <authorList>
            <person name="Anantharaman K."/>
            <person name="Brown C.T."/>
            <person name="Hug L.A."/>
            <person name="Sharon I."/>
            <person name="Castelle C.J."/>
            <person name="Probst A.J."/>
            <person name="Thomas B.C."/>
            <person name="Singh A."/>
            <person name="Wilkins M.J."/>
            <person name="Karaoz U."/>
            <person name="Brodie E.L."/>
            <person name="Williams K.H."/>
            <person name="Hubbard S.S."/>
            <person name="Banfield J.F."/>
        </authorList>
    </citation>
    <scope>NUCLEOTIDE SEQUENCE [LARGE SCALE GENOMIC DNA]</scope>
</reference>
<sequence length="302" mass="33690">MKLGYVGLGKMGQNMVERLLEKRYSLVLFDKDTKAAEHEMWKGATIAQSLWNTVEMLERPRLIWLMVPHAVVDDVIKDIIPLLHEGDTIIDGGNSFYKDSQRRYKELAARDVHFLDAGVSGGPRGAREGACVMVGGNEEDYKKHERLFQDIAAERACAYVGPAGAGHFVKMVHNGIEYGMMQSLAEGFQILKSAPYQLNISEIARLYNERSVIESRLVGWLKEAYEKYGQDLDEVSGAVGQTGEGMWTVQTAKEFGIDIPAIETSLEFRNRSEANPSYIGKVLSALRNTFGGHDITQKDVAK</sequence>
<proteinExistence type="inferred from homology"/>
<name>A0A1G2G8N4_9BACT</name>
<dbReference type="STRING" id="1802117.A3J54_01150"/>
<dbReference type="InterPro" id="IPR006115">
    <property type="entry name" value="6PGDH_NADP-bd"/>
</dbReference>
<dbReference type="Proteomes" id="UP000176576">
    <property type="component" value="Unassembled WGS sequence"/>
</dbReference>
<dbReference type="SUPFAM" id="SSF51735">
    <property type="entry name" value="NAD(P)-binding Rossmann-fold domains"/>
    <property type="match status" value="1"/>
</dbReference>
<evidence type="ECO:0000256" key="1">
    <source>
        <dbReference type="ARBA" id="ARBA00008419"/>
    </source>
</evidence>
<dbReference type="PANTHER" id="PTHR11811">
    <property type="entry name" value="6-PHOSPHOGLUCONATE DEHYDROGENASE"/>
    <property type="match status" value="1"/>
</dbReference>
<dbReference type="NCBIfam" id="TIGR00872">
    <property type="entry name" value="gnd_rel"/>
    <property type="match status" value="1"/>
</dbReference>
<dbReference type="GO" id="GO:0050661">
    <property type="term" value="F:NADP binding"/>
    <property type="evidence" value="ECO:0007669"/>
    <property type="project" value="InterPro"/>
</dbReference>
<comment type="caution">
    <text evidence="5">The sequence shown here is derived from an EMBL/GenBank/DDBJ whole genome shotgun (WGS) entry which is preliminary data.</text>
</comment>
<dbReference type="InterPro" id="IPR006183">
    <property type="entry name" value="Pgluconate_DH"/>
</dbReference>
<dbReference type="GO" id="GO:0019521">
    <property type="term" value="P:D-gluconate metabolic process"/>
    <property type="evidence" value="ECO:0007669"/>
    <property type="project" value="UniProtKB-KW"/>
</dbReference>
<dbReference type="Gene3D" id="1.10.1040.10">
    <property type="entry name" value="N-(1-d-carboxylethyl)-l-norvaline Dehydrogenase, domain 2"/>
    <property type="match status" value="1"/>
</dbReference>
<dbReference type="PRINTS" id="PR00076">
    <property type="entry name" value="6PGDHDRGNASE"/>
</dbReference>
<dbReference type="InterPro" id="IPR002204">
    <property type="entry name" value="3-OH-isobutyrate_DH-rel_CS"/>
</dbReference>
<keyword evidence="3" id="KW-0311">Gluconate utilization</keyword>
<evidence type="ECO:0000256" key="3">
    <source>
        <dbReference type="ARBA" id="ARBA00023064"/>
    </source>
</evidence>
<dbReference type="GO" id="GO:0016054">
    <property type="term" value="P:organic acid catabolic process"/>
    <property type="evidence" value="ECO:0007669"/>
    <property type="project" value="UniProtKB-ARBA"/>
</dbReference>
<feature type="domain" description="6-phosphogluconate dehydrogenase C-terminal" evidence="4">
    <location>
        <begin position="166"/>
        <end position="296"/>
    </location>
</feature>
<dbReference type="Pfam" id="PF00393">
    <property type="entry name" value="6PGD"/>
    <property type="match status" value="1"/>
</dbReference>
<dbReference type="InterPro" id="IPR006114">
    <property type="entry name" value="6PGDH_C"/>
</dbReference>
<dbReference type="NCBIfam" id="NF007161">
    <property type="entry name" value="PRK09599.1"/>
    <property type="match status" value="1"/>
</dbReference>
<dbReference type="InterPro" id="IPR004849">
    <property type="entry name" value="6DGDH_YqeC"/>
</dbReference>